<keyword evidence="3" id="KW-0547">Nucleotide-binding</keyword>
<evidence type="ECO:0000313" key="9">
    <source>
        <dbReference type="Proteomes" id="UP000182054"/>
    </source>
</evidence>
<dbReference type="SUPFAM" id="SSF53613">
    <property type="entry name" value="Ribokinase-like"/>
    <property type="match status" value="1"/>
</dbReference>
<dbReference type="OrthoDB" id="9801219at2"/>
<dbReference type="Gene3D" id="3.40.1190.20">
    <property type="match status" value="1"/>
</dbReference>
<dbReference type="GO" id="GO:0005524">
    <property type="term" value="F:ATP binding"/>
    <property type="evidence" value="ECO:0007669"/>
    <property type="project" value="UniProtKB-KW"/>
</dbReference>
<feature type="domain" description="Carbohydrate kinase PfkB" evidence="7">
    <location>
        <begin position="16"/>
        <end position="306"/>
    </location>
</feature>
<dbReference type="InterPro" id="IPR011611">
    <property type="entry name" value="PfkB_dom"/>
</dbReference>
<evidence type="ECO:0000256" key="4">
    <source>
        <dbReference type="ARBA" id="ARBA00022777"/>
    </source>
</evidence>
<keyword evidence="4 8" id="KW-0418">Kinase</keyword>
<dbReference type="EMBL" id="FOJN01000005">
    <property type="protein sequence ID" value="SFA49593.1"/>
    <property type="molecule type" value="Genomic_DNA"/>
</dbReference>
<reference evidence="8 9" key="1">
    <citation type="submission" date="2016-10" db="EMBL/GenBank/DDBJ databases">
        <authorList>
            <person name="de Groot N.N."/>
        </authorList>
    </citation>
    <scope>NUCLEOTIDE SEQUENCE [LARGE SCALE GENOMIC DNA]</scope>
    <source>
        <strain evidence="8 9">DSM 44908</strain>
    </source>
</reference>
<dbReference type="Proteomes" id="UP000182054">
    <property type="component" value="Unassembled WGS sequence"/>
</dbReference>
<evidence type="ECO:0000256" key="5">
    <source>
        <dbReference type="ARBA" id="ARBA00022840"/>
    </source>
</evidence>
<evidence type="ECO:0000256" key="3">
    <source>
        <dbReference type="ARBA" id="ARBA00022741"/>
    </source>
</evidence>
<name>A0A1I0TDE4_9NOCA</name>
<evidence type="ECO:0000313" key="8">
    <source>
        <dbReference type="EMBL" id="SFA49593.1"/>
    </source>
</evidence>
<dbReference type="GO" id="GO:0008443">
    <property type="term" value="F:phosphofructokinase activity"/>
    <property type="evidence" value="ECO:0007669"/>
    <property type="project" value="TreeGrafter"/>
</dbReference>
<dbReference type="GeneID" id="85485685"/>
<protein>
    <submittedName>
        <fullName evidence="8">1-phosphofructokinase</fullName>
    </submittedName>
</protein>
<dbReference type="GO" id="GO:0005829">
    <property type="term" value="C:cytosol"/>
    <property type="evidence" value="ECO:0007669"/>
    <property type="project" value="TreeGrafter"/>
</dbReference>
<dbReference type="PIRSF" id="PIRSF000535">
    <property type="entry name" value="1PFK/6PFK/LacC"/>
    <property type="match status" value="1"/>
</dbReference>
<dbReference type="InterPro" id="IPR017583">
    <property type="entry name" value="Tagatose/fructose_Pkinase"/>
</dbReference>
<dbReference type="AlphaFoldDB" id="A0A1I0TDE4"/>
<dbReference type="PANTHER" id="PTHR46566:SF5">
    <property type="entry name" value="1-PHOSPHOFRUCTOKINASE"/>
    <property type="match status" value="1"/>
</dbReference>
<dbReference type="PANTHER" id="PTHR46566">
    <property type="entry name" value="1-PHOSPHOFRUCTOKINASE-RELATED"/>
    <property type="match status" value="1"/>
</dbReference>
<keyword evidence="2 6" id="KW-0808">Transferase</keyword>
<gene>
    <name evidence="8" type="ORF">SAMN05444374_105236</name>
</gene>
<dbReference type="RefSeq" id="WP_068366041.1">
    <property type="nucleotide sequence ID" value="NZ_FOJN01000005.1"/>
</dbReference>
<comment type="similarity">
    <text evidence="1">Belongs to the carbohydrate kinase PfkB family.</text>
</comment>
<dbReference type="CDD" id="cd01164">
    <property type="entry name" value="FruK_PfkB_like"/>
    <property type="match status" value="1"/>
</dbReference>
<accession>A0A1I0TDE4</accession>
<dbReference type="InterPro" id="IPR029056">
    <property type="entry name" value="Ribokinase-like"/>
</dbReference>
<evidence type="ECO:0000259" key="7">
    <source>
        <dbReference type="Pfam" id="PF00294"/>
    </source>
</evidence>
<proteinExistence type="inferred from homology"/>
<evidence type="ECO:0000256" key="6">
    <source>
        <dbReference type="PIRNR" id="PIRNR000535"/>
    </source>
</evidence>
<dbReference type="Pfam" id="PF00294">
    <property type="entry name" value="PfkB"/>
    <property type="match status" value="1"/>
</dbReference>
<evidence type="ECO:0000256" key="1">
    <source>
        <dbReference type="ARBA" id="ARBA00010688"/>
    </source>
</evidence>
<keyword evidence="5" id="KW-0067">ATP-binding</keyword>
<sequence>MILTLTANPSMDRTVTLDAALQRGAVHRATTTTTDPGGKGVNVARVLTAAGRPCTAVLPGTGSDPLLGALGALGVRYHAVPTTGLARTNLTVSEPDGTTTKINEPGTALAPETVAGLTASVRELAQRAQWVVLSGSVPPGVGAGWYGDLVAAVRETSARVAVDTSDAPLLALAAGFPRTAPDLIKPNAEELGQLTGRDGEVLEHAAAQGDPMPTVEAARILVDRGVGAVLATLGASGAVLVTATGAWFATPPPITPRSTVGAGDSSLAGYVLADLDGADGAGRLARAVAYGSAAAALPGTRLPTPTDVHVDAVPVRSLSLPGSSTLARHTS</sequence>
<dbReference type="NCBIfam" id="TIGR03168">
    <property type="entry name" value="1-PFK"/>
    <property type="match status" value="1"/>
</dbReference>
<evidence type="ECO:0000256" key="2">
    <source>
        <dbReference type="ARBA" id="ARBA00022679"/>
    </source>
</evidence>
<organism evidence="8 9">
    <name type="scientific">Rhodococcoides kroppenstedtii</name>
    <dbReference type="NCBI Taxonomy" id="293050"/>
    <lineage>
        <taxon>Bacteria</taxon>
        <taxon>Bacillati</taxon>
        <taxon>Actinomycetota</taxon>
        <taxon>Actinomycetes</taxon>
        <taxon>Mycobacteriales</taxon>
        <taxon>Nocardiaceae</taxon>
        <taxon>Rhodococcoides</taxon>
    </lineage>
</organism>